<feature type="region of interest" description="Disordered" evidence="1">
    <location>
        <begin position="608"/>
        <end position="629"/>
    </location>
</feature>
<keyword evidence="2" id="KW-0472">Membrane</keyword>
<evidence type="ECO:0000256" key="1">
    <source>
        <dbReference type="SAM" id="MobiDB-lite"/>
    </source>
</evidence>
<name>A0ABR4QEG9_9CEST</name>
<accession>A0ABR4QEG9</accession>
<reference evidence="3 4" key="1">
    <citation type="journal article" date="2022" name="Front. Cell. Infect. Microbiol.">
        <title>The Genomes of Two Strains of Taenia crassiceps the Animal Model for the Study of Human Cysticercosis.</title>
        <authorList>
            <person name="Bobes R.J."/>
            <person name="Estrada K."/>
            <person name="Rios-Valencia D.G."/>
            <person name="Calderon-Gallegos A."/>
            <person name="de la Torre P."/>
            <person name="Carrero J.C."/>
            <person name="Sanchez-Flores A."/>
            <person name="Laclette J.P."/>
        </authorList>
    </citation>
    <scope>NUCLEOTIDE SEQUENCE [LARGE SCALE GENOMIC DNA]</scope>
    <source>
        <strain evidence="3">WFUcys</strain>
    </source>
</reference>
<feature type="transmembrane region" description="Helical" evidence="2">
    <location>
        <begin position="412"/>
        <end position="438"/>
    </location>
</feature>
<keyword evidence="2" id="KW-0812">Transmembrane</keyword>
<feature type="transmembrane region" description="Helical" evidence="2">
    <location>
        <begin position="380"/>
        <end position="400"/>
    </location>
</feature>
<dbReference type="EMBL" id="JAKROA010000004">
    <property type="protein sequence ID" value="KAL5107932.1"/>
    <property type="molecule type" value="Genomic_DNA"/>
</dbReference>
<sequence>MNKYGGYAWREDERSGCYVGGFDVFNDGTFVKTIKQLKGQVKCLVLYVLVSGRLKHLIRDEEDSYRFITRSHSVLETWSKHCLQMDPILNQFFLTGFSRLTELTLNAVVQKAHNYAISGTQLYKLIYKLTEIIDAHVINNTAATLYSHRTNLFSTYHYPRGAGTVAKINNVNETSFYVEEMGNSEPLDVTCYAITAHQNYVRVISLRPISHLCFVGSFDLTSMVPEGKIEQSLECSSVKMDYRGEIEYNRGVCETIMENKKVHCQCTGHGFFFVTQVTKTSNNLKTSAPESIRLNAGLLLASIFNRIFALVGILELLTIAVSKFFSQVYKYHQNRFYPDFRNFGIVHLLINLMFLDSLSACLDQCQNAHFCQSKGSTLLAWGYMQTVISIPYGLAIVLTGKTNRLGRMLWNLTIICASLLQLSLPPLLVACITIQVVLQFSANLFLNHICMPQDPKKFIITVKAVVIFVNVLIFIHYARMRNRRYFDEWIGCMIYTLGDILDVVFGIIMVANYQDDIGKVQATFIYQYTINRSVMTLFSTTYQVFFKMSLIKFYYRVYLITVHQANLKDIAGGYENRHRIFQVISTFSEYDGTKTLPTGLSTTRLTGATDTSSLSASSYSTESSYDSSR</sequence>
<feature type="transmembrane region" description="Helical" evidence="2">
    <location>
        <begin position="458"/>
        <end position="477"/>
    </location>
</feature>
<organism evidence="3 4">
    <name type="scientific">Taenia crassiceps</name>
    <dbReference type="NCBI Taxonomy" id="6207"/>
    <lineage>
        <taxon>Eukaryota</taxon>
        <taxon>Metazoa</taxon>
        <taxon>Spiralia</taxon>
        <taxon>Lophotrochozoa</taxon>
        <taxon>Platyhelminthes</taxon>
        <taxon>Cestoda</taxon>
        <taxon>Eucestoda</taxon>
        <taxon>Cyclophyllidea</taxon>
        <taxon>Taeniidae</taxon>
        <taxon>Taenia</taxon>
    </lineage>
</organism>
<dbReference type="Proteomes" id="UP001651158">
    <property type="component" value="Unassembled WGS sequence"/>
</dbReference>
<feature type="transmembrane region" description="Helical" evidence="2">
    <location>
        <begin position="525"/>
        <end position="546"/>
    </location>
</feature>
<evidence type="ECO:0000256" key="2">
    <source>
        <dbReference type="SAM" id="Phobius"/>
    </source>
</evidence>
<evidence type="ECO:0000313" key="4">
    <source>
        <dbReference type="Proteomes" id="UP001651158"/>
    </source>
</evidence>
<feature type="transmembrane region" description="Helical" evidence="2">
    <location>
        <begin position="489"/>
        <end position="513"/>
    </location>
</feature>
<gene>
    <name evidence="3" type="ORF">TcWFU_006916</name>
</gene>
<feature type="transmembrane region" description="Helical" evidence="2">
    <location>
        <begin position="342"/>
        <end position="360"/>
    </location>
</feature>
<keyword evidence="2" id="KW-1133">Transmembrane helix</keyword>
<protein>
    <submittedName>
        <fullName evidence="3">Uncharacterized protein</fullName>
    </submittedName>
</protein>
<evidence type="ECO:0000313" key="3">
    <source>
        <dbReference type="EMBL" id="KAL5107932.1"/>
    </source>
</evidence>
<proteinExistence type="predicted"/>
<comment type="caution">
    <text evidence="3">The sequence shown here is derived from an EMBL/GenBank/DDBJ whole genome shotgun (WGS) entry which is preliminary data.</text>
</comment>
<feature type="transmembrane region" description="Helical" evidence="2">
    <location>
        <begin position="296"/>
        <end position="321"/>
    </location>
</feature>
<keyword evidence="4" id="KW-1185">Reference proteome</keyword>